<evidence type="ECO:0000256" key="1">
    <source>
        <dbReference type="ARBA" id="ARBA00000632"/>
    </source>
</evidence>
<dbReference type="InterPro" id="IPR034690">
    <property type="entry name" value="Endolysin_T4_type"/>
</dbReference>
<dbReference type="InterPro" id="IPR023347">
    <property type="entry name" value="Lysozyme_dom_sf"/>
</dbReference>
<comment type="similarity">
    <text evidence="10 11">Belongs to the glycosyl hydrolase 24 family.</text>
</comment>
<accession>A0A6J5M6T5</accession>
<evidence type="ECO:0000256" key="11">
    <source>
        <dbReference type="RuleBase" id="RU003788"/>
    </source>
</evidence>
<dbReference type="GO" id="GO:0042742">
    <property type="term" value="P:defense response to bacterium"/>
    <property type="evidence" value="ECO:0007669"/>
    <property type="project" value="UniProtKB-KW"/>
</dbReference>
<comment type="function">
    <text evidence="10">Endolysin with lysozyme activity that degrades host peptidoglycans and participates with the holin and spanin proteins in the sequential events which lead to the programmed host cell lysis releasing the mature viral particles. Once the holin has permeabilized the host cell membrane, the endolysin can reach the periplasm and break down the peptidoglycan layer.</text>
</comment>
<evidence type="ECO:0000256" key="2">
    <source>
        <dbReference type="ARBA" id="ARBA00022529"/>
    </source>
</evidence>
<proteinExistence type="inferred from homology"/>
<dbReference type="GO" id="GO:0016998">
    <property type="term" value="P:cell wall macromolecule catabolic process"/>
    <property type="evidence" value="ECO:0007669"/>
    <property type="project" value="InterPro"/>
</dbReference>
<comment type="catalytic activity">
    <reaction evidence="1 10 11">
        <text>Hydrolysis of (1-&gt;4)-beta-linkages between N-acetylmuramic acid and N-acetyl-D-glucosamine residues in a peptidoglycan and between N-acetyl-D-glucosamine residues in chitodextrins.</text>
        <dbReference type="EC" id="3.2.1.17"/>
    </reaction>
</comment>
<dbReference type="SUPFAM" id="SSF53955">
    <property type="entry name" value="Lysozyme-like"/>
    <property type="match status" value="1"/>
</dbReference>
<evidence type="ECO:0000256" key="5">
    <source>
        <dbReference type="ARBA" id="ARBA00022801"/>
    </source>
</evidence>
<reference evidence="12" key="1">
    <citation type="submission" date="2020-04" db="EMBL/GenBank/DDBJ databases">
        <authorList>
            <person name="Chiriac C."/>
            <person name="Salcher M."/>
            <person name="Ghai R."/>
            <person name="Kavagutti S V."/>
        </authorList>
    </citation>
    <scope>NUCLEOTIDE SEQUENCE</scope>
</reference>
<keyword evidence="4 10" id="KW-0081">Bacteriolytic enzyme</keyword>
<evidence type="ECO:0000256" key="8">
    <source>
        <dbReference type="ARBA" id="ARBA00023200"/>
    </source>
</evidence>
<dbReference type="EC" id="3.2.1.17" evidence="10"/>
<dbReference type="CDD" id="cd00737">
    <property type="entry name" value="lyz_endolysin_autolysin"/>
    <property type="match status" value="1"/>
</dbReference>
<evidence type="ECO:0000256" key="4">
    <source>
        <dbReference type="ARBA" id="ARBA00022638"/>
    </source>
</evidence>
<dbReference type="EMBL" id="LR796388">
    <property type="protein sequence ID" value="CAB4141207.1"/>
    <property type="molecule type" value="Genomic_DNA"/>
</dbReference>
<keyword evidence="7 10" id="KW-0578">Host cell lysis by virus</keyword>
<dbReference type="InterPro" id="IPR033907">
    <property type="entry name" value="Endolysin_autolysin"/>
</dbReference>
<keyword evidence="2 10" id="KW-0929">Antimicrobial</keyword>
<keyword evidence="6 10" id="KW-0204">Cytolysis</keyword>
<feature type="active site" description="Proton donor/acceptor" evidence="10">
    <location>
        <position position="16"/>
    </location>
</feature>
<keyword evidence="5 10" id="KW-0378">Hydrolase</keyword>
<dbReference type="GO" id="GO:0030430">
    <property type="term" value="C:host cell cytoplasm"/>
    <property type="evidence" value="ECO:0007669"/>
    <property type="project" value="UniProtKB-SubCell"/>
</dbReference>
<feature type="active site" description="Proton donor/acceptor" evidence="10">
    <location>
        <position position="25"/>
    </location>
</feature>
<keyword evidence="9 10" id="KW-0326">Glycosidase</keyword>
<sequence length="147" mass="16422">MKKTSKVGRDLIKKYEGYSANAYVCPAGVATIGFGTTKIQGKPVQMGMKITTDEANAFLEEDLFVFEEAVNSLVKVDITQNEFDALVSFTYNVGIGAFKGSTLLKMLNQNKKSDAAEQFLRWNKANKKELPGLTRRRTAERELFLKV</sequence>
<dbReference type="InterPro" id="IPR051018">
    <property type="entry name" value="Bacteriophage_GH24"/>
</dbReference>
<evidence type="ECO:0000256" key="6">
    <source>
        <dbReference type="ARBA" id="ARBA00022852"/>
    </source>
</evidence>
<protein>
    <recommendedName>
        <fullName evidence="10">Endolysin</fullName>
        <ecNumber evidence="10">3.2.1.17</ecNumber>
    </recommendedName>
    <alternativeName>
        <fullName evidence="10">Lysis protein</fullName>
    </alternativeName>
    <alternativeName>
        <fullName evidence="10">Lysozyme</fullName>
    </alternativeName>
    <alternativeName>
        <fullName evidence="10">Muramidase</fullName>
    </alternativeName>
</protein>
<dbReference type="InterPro" id="IPR002196">
    <property type="entry name" value="Glyco_hydro_24"/>
</dbReference>
<name>A0A6J5M6T5_9CAUD</name>
<comment type="subcellular location">
    <subcellularLocation>
        <location evidence="10">Host cytoplasm</location>
    </subcellularLocation>
    <text evidence="10">The endolysin is cytoplasmic, but can reach the periplasmic space with the help of the holins which disrupt the host cell membrane.</text>
</comment>
<dbReference type="HAMAP" id="MF_04110">
    <property type="entry name" value="ENDOLYSIN_T4"/>
    <property type="match status" value="1"/>
</dbReference>
<dbReference type="GO" id="GO:0009253">
    <property type="term" value="P:peptidoglycan catabolic process"/>
    <property type="evidence" value="ECO:0007669"/>
    <property type="project" value="UniProtKB-UniRule"/>
</dbReference>
<dbReference type="GO" id="GO:0003796">
    <property type="term" value="F:lysozyme activity"/>
    <property type="evidence" value="ECO:0007669"/>
    <property type="project" value="UniProtKB-UniRule"/>
</dbReference>
<dbReference type="InterPro" id="IPR023346">
    <property type="entry name" value="Lysozyme-like_dom_sf"/>
</dbReference>
<dbReference type="Pfam" id="PF00959">
    <property type="entry name" value="Phage_lysozyme"/>
    <property type="match status" value="1"/>
</dbReference>
<evidence type="ECO:0000256" key="10">
    <source>
        <dbReference type="HAMAP-Rule" id="MF_04110"/>
    </source>
</evidence>
<evidence type="ECO:0000256" key="7">
    <source>
        <dbReference type="ARBA" id="ARBA00023142"/>
    </source>
</evidence>
<dbReference type="GO" id="GO:0044659">
    <property type="term" value="P:viral release from host cell by cytolysis"/>
    <property type="evidence" value="ECO:0007669"/>
    <property type="project" value="UniProtKB-UniRule"/>
</dbReference>
<gene>
    <name evidence="12" type="ORF">UFOVP410_46</name>
</gene>
<keyword evidence="8 10" id="KW-1035">Host cytoplasm</keyword>
<evidence type="ECO:0000313" key="12">
    <source>
        <dbReference type="EMBL" id="CAB4141207.1"/>
    </source>
</evidence>
<dbReference type="Gene3D" id="1.10.530.40">
    <property type="match status" value="1"/>
</dbReference>
<evidence type="ECO:0000256" key="9">
    <source>
        <dbReference type="ARBA" id="ARBA00023295"/>
    </source>
</evidence>
<keyword evidence="3 10" id="KW-1188">Viral release from host cell</keyword>
<dbReference type="PANTHER" id="PTHR38107">
    <property type="match status" value="1"/>
</dbReference>
<evidence type="ECO:0000256" key="3">
    <source>
        <dbReference type="ARBA" id="ARBA00022612"/>
    </source>
</evidence>
<dbReference type="PANTHER" id="PTHR38107:SF3">
    <property type="entry name" value="LYSOZYME RRRD-RELATED"/>
    <property type="match status" value="1"/>
</dbReference>
<organism evidence="12">
    <name type="scientific">uncultured Caudovirales phage</name>
    <dbReference type="NCBI Taxonomy" id="2100421"/>
    <lineage>
        <taxon>Viruses</taxon>
        <taxon>Duplodnaviria</taxon>
        <taxon>Heunggongvirae</taxon>
        <taxon>Uroviricota</taxon>
        <taxon>Caudoviricetes</taxon>
        <taxon>Peduoviridae</taxon>
        <taxon>Maltschvirus</taxon>
        <taxon>Maltschvirus maltsch</taxon>
    </lineage>
</organism>